<comment type="caution">
    <text evidence="2">The sequence shown here is derived from an EMBL/GenBank/DDBJ whole genome shotgun (WGS) entry which is preliminary data.</text>
</comment>
<feature type="compositionally biased region" description="Acidic residues" evidence="1">
    <location>
        <begin position="244"/>
        <end position="253"/>
    </location>
</feature>
<reference evidence="3" key="1">
    <citation type="journal article" date="2014" name="Genome Announc.">
        <title>Draft genome sequence of the plant-pathogenic soil fungus Rhizoctonia solani anastomosis group 3 strain Rhs1AP.</title>
        <authorList>
            <person name="Cubeta M.A."/>
            <person name="Thomas E."/>
            <person name="Dean R.A."/>
            <person name="Jabaji S."/>
            <person name="Neate S.M."/>
            <person name="Tavantzis S."/>
            <person name="Toda T."/>
            <person name="Vilgalys R."/>
            <person name="Bharathan N."/>
            <person name="Fedorova-Abrams N."/>
            <person name="Pakala S.B."/>
            <person name="Pakala S.M."/>
            <person name="Zafar N."/>
            <person name="Joardar V."/>
            <person name="Losada L."/>
            <person name="Nierman W.C."/>
        </authorList>
    </citation>
    <scope>NUCLEOTIDE SEQUENCE [LARGE SCALE GENOMIC DNA]</scope>
    <source>
        <strain evidence="3">AG-3</strain>
    </source>
</reference>
<dbReference type="AlphaFoldDB" id="X8JUK2"/>
<name>X8JUK2_9AGAM</name>
<organism evidence="2 3">
    <name type="scientific">Rhizoctonia solani AG-3 Rhs1AP</name>
    <dbReference type="NCBI Taxonomy" id="1086054"/>
    <lineage>
        <taxon>Eukaryota</taxon>
        <taxon>Fungi</taxon>
        <taxon>Dikarya</taxon>
        <taxon>Basidiomycota</taxon>
        <taxon>Agaricomycotina</taxon>
        <taxon>Agaricomycetes</taxon>
        <taxon>Cantharellales</taxon>
        <taxon>Ceratobasidiaceae</taxon>
        <taxon>Rhizoctonia</taxon>
    </lineage>
</organism>
<accession>X8JUK2</accession>
<feature type="compositionally biased region" description="Low complexity" evidence="1">
    <location>
        <begin position="59"/>
        <end position="96"/>
    </location>
</feature>
<evidence type="ECO:0000256" key="1">
    <source>
        <dbReference type="SAM" id="MobiDB-lite"/>
    </source>
</evidence>
<dbReference type="OrthoDB" id="3365519at2759"/>
<feature type="compositionally biased region" description="Basic and acidic residues" evidence="1">
    <location>
        <begin position="98"/>
        <end position="134"/>
    </location>
</feature>
<dbReference type="Proteomes" id="UP000030108">
    <property type="component" value="Unassembled WGS sequence"/>
</dbReference>
<sequence length="666" mass="72636">MGRPGPSPLAPSSLREQAVPPRAPSSMSVSSYGTALPIESEPGSPPSKLALGSLAPINTTTRSGSPTPTPSSAAPTSAMVTARMTPTTTATLSPMTILRDDPTRLGLDSDSRGPSRPLDGEHHRMDESDSESTHVKKRNLLVKTRKVDGASSFRSSEERSERPVSVVQPQSPGPGLALSGGEDPFARAPLTIVKSTRPVQEPVPKRAMPLSPPLSSDDHDTHRVPNGLDAQHDDASPMTPALTDEAEAEDAEPETTTPPGSPPPPKIYPLETHLNMPSLLAALLPHLSFRDWNALNALNAGARRQLEETRALREEVLEHWLHAVGYARWKAHKREPISLTLRDLNAYMRGVSIAVYRYSAIAESFLAIRAHQEQTKERVPGAASKGNLVRALASSCRAYTKVILRLREQAEFMHPEGDFRSPLFKAGTAPLLRVFVPSKEGAWLSDTSVLDCEKELKRAGALGVLRVGDVVWDAAVGDEGNAGRMVWDGNYLVDLDYTYSTTGELPKYINSLAFSPSYWHKIIRTSNSPLCHIDLTPYAAEIAANLQLVQDRVQTETPQGGRHTVVRWVHRSRFHTRAGMPIPGVSPPTLVDRTWDGYIIVEVEGTNEGLSDLQTRVGNAVRLFPAKTAGMEFGPPTGKSPFRLLRSASRPGEIWIRAVREKEKLM</sequence>
<evidence type="ECO:0000313" key="3">
    <source>
        <dbReference type="Proteomes" id="UP000030108"/>
    </source>
</evidence>
<gene>
    <name evidence="2" type="ORF">RSOL_520070</name>
</gene>
<feature type="compositionally biased region" description="Basic residues" evidence="1">
    <location>
        <begin position="135"/>
        <end position="144"/>
    </location>
</feature>
<feature type="region of interest" description="Disordered" evidence="1">
    <location>
        <begin position="1"/>
        <end position="270"/>
    </location>
</feature>
<proteinExistence type="predicted"/>
<protein>
    <submittedName>
        <fullName evidence="2">F-box-like domain protein, putative</fullName>
    </submittedName>
</protein>
<evidence type="ECO:0000313" key="2">
    <source>
        <dbReference type="EMBL" id="EUC67605.1"/>
    </source>
</evidence>
<feature type="compositionally biased region" description="Low complexity" evidence="1">
    <location>
        <begin position="163"/>
        <end position="175"/>
    </location>
</feature>
<dbReference type="EMBL" id="JATN01000203">
    <property type="protein sequence ID" value="EUC67605.1"/>
    <property type="molecule type" value="Genomic_DNA"/>
</dbReference>